<dbReference type="AlphaFoldDB" id="A0A1B0B9E6"/>
<proteinExistence type="inferred from homology"/>
<dbReference type="VEuPathDB" id="VectorBase:GPPI023026"/>
<dbReference type="InterPro" id="IPR000073">
    <property type="entry name" value="AB_hydrolase_1"/>
</dbReference>
<evidence type="ECO:0000256" key="2">
    <source>
        <dbReference type="ARBA" id="ARBA00022801"/>
    </source>
</evidence>
<evidence type="ECO:0000256" key="1">
    <source>
        <dbReference type="ARBA" id="ARBA00008645"/>
    </source>
</evidence>
<dbReference type="SUPFAM" id="SSF53474">
    <property type="entry name" value="alpha/beta-Hydrolases"/>
    <property type="match status" value="1"/>
</dbReference>
<dbReference type="PANTHER" id="PTHR43798">
    <property type="entry name" value="MONOACYLGLYCEROL LIPASE"/>
    <property type="match status" value="1"/>
</dbReference>
<sequence>MCSYKPIRPILPPVFLLKTLRRSESTLSAIDAKTKERISSKYIVRNHEEIQIPMPWGHLAGKWYGCKNRKPLVGLHGWQDNAGTFDTLAPYLPPDLPFLAIDIPGHGLSSWLPEGTLYHSIDLLVLIRLLMEEYKWDKISLLGHSLSSQNAFVFAGLFPNKIDLMIGLDCLTPFTSPAAKIIHETVERFERSLKIAKYLRDKSEPPVYEWDQLVQRFHEGVRNSINLDACKFILERNTKRSQRDSNKYYFSRDNRIKNWIFLSFPESIYVELAKRIKCPYLFIKSSQSAYWDKKLHKEVLDVLKQEPTFQYSEVDGTHHAHLNEPEKIASIVNPFISKWKL</sequence>
<dbReference type="EMBL" id="JXJN01010368">
    <property type="status" value="NOT_ANNOTATED_CDS"/>
    <property type="molecule type" value="Genomic_DNA"/>
</dbReference>
<feature type="domain" description="AB hydrolase-1" evidence="3">
    <location>
        <begin position="71"/>
        <end position="183"/>
    </location>
</feature>
<dbReference type="PANTHER" id="PTHR43798:SF14">
    <property type="entry name" value="SERINE HYDROLASE-LIKE PROTEIN DDB_G0286239"/>
    <property type="match status" value="1"/>
</dbReference>
<protein>
    <recommendedName>
        <fullName evidence="3">AB hydrolase-1 domain-containing protein</fullName>
    </recommendedName>
</protein>
<keyword evidence="2" id="KW-0378">Hydrolase</keyword>
<evidence type="ECO:0000313" key="4">
    <source>
        <dbReference type="EnsemblMetazoa" id="GPPI023026-PA"/>
    </source>
</evidence>
<dbReference type="GO" id="GO:0016020">
    <property type="term" value="C:membrane"/>
    <property type="evidence" value="ECO:0007669"/>
    <property type="project" value="TreeGrafter"/>
</dbReference>
<dbReference type="Pfam" id="PF00561">
    <property type="entry name" value="Abhydrolase_1"/>
    <property type="match status" value="1"/>
</dbReference>
<reference evidence="5" key="1">
    <citation type="submission" date="2015-01" db="EMBL/GenBank/DDBJ databases">
        <authorList>
            <person name="Aksoy S."/>
            <person name="Warren W."/>
            <person name="Wilson R.K."/>
        </authorList>
    </citation>
    <scope>NUCLEOTIDE SEQUENCE [LARGE SCALE GENOMIC DNA]</scope>
    <source>
        <strain evidence="5">IAEA</strain>
    </source>
</reference>
<dbReference type="Gene3D" id="3.40.50.1820">
    <property type="entry name" value="alpha/beta hydrolase"/>
    <property type="match status" value="1"/>
</dbReference>
<comment type="similarity">
    <text evidence="1">Belongs to the AB hydrolase superfamily.</text>
</comment>
<evidence type="ECO:0000313" key="5">
    <source>
        <dbReference type="Proteomes" id="UP000092460"/>
    </source>
</evidence>
<dbReference type="InterPro" id="IPR050266">
    <property type="entry name" value="AB_hydrolase_sf"/>
</dbReference>
<dbReference type="Proteomes" id="UP000092460">
    <property type="component" value="Unassembled WGS sequence"/>
</dbReference>
<dbReference type="EnsemblMetazoa" id="GPPI023026-RA">
    <property type="protein sequence ID" value="GPPI023026-PA"/>
    <property type="gene ID" value="GPPI023026"/>
</dbReference>
<organism evidence="4 5">
    <name type="scientific">Glossina palpalis gambiensis</name>
    <dbReference type="NCBI Taxonomy" id="67801"/>
    <lineage>
        <taxon>Eukaryota</taxon>
        <taxon>Metazoa</taxon>
        <taxon>Ecdysozoa</taxon>
        <taxon>Arthropoda</taxon>
        <taxon>Hexapoda</taxon>
        <taxon>Insecta</taxon>
        <taxon>Pterygota</taxon>
        <taxon>Neoptera</taxon>
        <taxon>Endopterygota</taxon>
        <taxon>Diptera</taxon>
        <taxon>Brachycera</taxon>
        <taxon>Muscomorpha</taxon>
        <taxon>Hippoboscoidea</taxon>
        <taxon>Glossinidae</taxon>
        <taxon>Glossina</taxon>
    </lineage>
</organism>
<dbReference type="STRING" id="67801.A0A1B0B9E6"/>
<name>A0A1B0B9E6_9MUSC</name>
<evidence type="ECO:0000259" key="3">
    <source>
        <dbReference type="Pfam" id="PF00561"/>
    </source>
</evidence>
<reference evidence="4" key="2">
    <citation type="submission" date="2020-05" db="UniProtKB">
        <authorList>
            <consortium name="EnsemblMetazoa"/>
        </authorList>
    </citation>
    <scope>IDENTIFICATION</scope>
    <source>
        <strain evidence="4">IAEA</strain>
    </source>
</reference>
<keyword evidence="5" id="KW-1185">Reference proteome</keyword>
<dbReference type="GO" id="GO:0016787">
    <property type="term" value="F:hydrolase activity"/>
    <property type="evidence" value="ECO:0007669"/>
    <property type="project" value="UniProtKB-KW"/>
</dbReference>
<dbReference type="InterPro" id="IPR029058">
    <property type="entry name" value="AB_hydrolase_fold"/>
</dbReference>
<accession>A0A1B0B9E6</accession>